<feature type="non-terminal residue" evidence="3">
    <location>
        <position position="1"/>
    </location>
</feature>
<evidence type="ECO:0000313" key="4">
    <source>
        <dbReference type="Proteomes" id="UP001054857"/>
    </source>
</evidence>
<evidence type="ECO:0000256" key="2">
    <source>
        <dbReference type="SAM" id="Phobius"/>
    </source>
</evidence>
<feature type="compositionally biased region" description="Gly residues" evidence="1">
    <location>
        <begin position="379"/>
        <end position="393"/>
    </location>
</feature>
<keyword evidence="2" id="KW-0472">Membrane</keyword>
<feature type="transmembrane region" description="Helical" evidence="2">
    <location>
        <begin position="684"/>
        <end position="706"/>
    </location>
</feature>
<proteinExistence type="predicted"/>
<sequence length="830" mass="84806">RRLAHAYVRSGCIELLLEEEEWGSEVGDSGSTGELTLHDAADGSHPRDDPGSAALSPVYELLDGSSMGAAQGKEGGGGSGSNESLARLFLQQQSGVLGWPGSLSVEIIDPSSLTEELEDRGGEQPLGFAPRIGSASGAPVAPVPGPQGSGPRLSFADIVGALQLQPQPGPRQQQQVQQQQVPPQVQPLPLPQPQVMLTHAPHVDVASAAGRGVEAPPGDCPLGCVSAHPRVLLLPTRASRPWLPARAMAPAGATSAGGSGSDGCLSLRVTVQVPALTPAAAVAGISGFDSTPPPELEVLVRARGAYLPVSLNWLAVQPVTTHGSAGHLGSGAGQQDRPSSGDSGSGLSGQVGSSSSGEEEDGGGDDDDDSRDDLQDVGSGAGRRSSGGVGGPRSGPTRLLEAELRLLQLPSAPGLVMVDFRWCGHPCRAVPLVFVREAGVVSELGGAVPSWPRSPAELDELLLDLGTWEFHAVEAGERGEGGQGEAPSPSSCPRRLPPDTIPALGMHLLRYATACGWLALAQRLRRDIARLGVGGGSRPMGHVPLPGAAVAEPLSASSGAAVVADAHAAPGSVAGEAVGQVAAAGGSSAPASTSSGAPSAAAEGGRAQGYKGRAASGGGSAHAWTHALLLTLGLRRLPAAEEAAFRVYADSWIFAQGHAIRIVECVCLFATLCRCAYDGRLRSLTPVSLLFAFGVGFLSTAARAVLPYRAWAALERRCALPRYGGYLAAKALVSFGGWPVPPGVAPYLLTPGMLLLEGLILPGSCLLPLPLALLVLPLVNLVTAFELRVVAPAVPPATAALVACRTALAGLGTTLACHVFMRVLFERRRE</sequence>
<feature type="region of interest" description="Disordered" evidence="1">
    <location>
        <begin position="323"/>
        <end position="396"/>
    </location>
</feature>
<feature type="region of interest" description="Disordered" evidence="1">
    <location>
        <begin position="475"/>
        <end position="497"/>
    </location>
</feature>
<protein>
    <submittedName>
        <fullName evidence="3">Uncharacterized protein</fullName>
    </submittedName>
</protein>
<comment type="caution">
    <text evidence="3">The sequence shown here is derived from an EMBL/GenBank/DDBJ whole genome shotgun (WGS) entry which is preliminary data.</text>
</comment>
<gene>
    <name evidence="3" type="ORF">Agub_g10350</name>
</gene>
<evidence type="ECO:0000313" key="3">
    <source>
        <dbReference type="EMBL" id="GFR48449.1"/>
    </source>
</evidence>
<name>A0AAD3DUN3_9CHLO</name>
<dbReference type="EMBL" id="BMAR01000023">
    <property type="protein sequence ID" value="GFR48449.1"/>
    <property type="molecule type" value="Genomic_DNA"/>
</dbReference>
<keyword evidence="2" id="KW-1133">Transmembrane helix</keyword>
<feature type="transmembrane region" description="Helical" evidence="2">
    <location>
        <begin position="759"/>
        <end position="779"/>
    </location>
</feature>
<keyword evidence="4" id="KW-1185">Reference proteome</keyword>
<dbReference type="Proteomes" id="UP001054857">
    <property type="component" value="Unassembled WGS sequence"/>
</dbReference>
<accession>A0AAD3DUN3</accession>
<organism evidence="3 4">
    <name type="scientific">Astrephomene gubernaculifera</name>
    <dbReference type="NCBI Taxonomy" id="47775"/>
    <lineage>
        <taxon>Eukaryota</taxon>
        <taxon>Viridiplantae</taxon>
        <taxon>Chlorophyta</taxon>
        <taxon>core chlorophytes</taxon>
        <taxon>Chlorophyceae</taxon>
        <taxon>CS clade</taxon>
        <taxon>Chlamydomonadales</taxon>
        <taxon>Astrephomenaceae</taxon>
        <taxon>Astrephomene</taxon>
    </lineage>
</organism>
<reference evidence="3 4" key="1">
    <citation type="journal article" date="2021" name="Sci. Rep.">
        <title>Genome sequencing of the multicellular alga Astrephomene provides insights into convergent evolution of germ-soma differentiation.</title>
        <authorList>
            <person name="Yamashita S."/>
            <person name="Yamamoto K."/>
            <person name="Matsuzaki R."/>
            <person name="Suzuki S."/>
            <person name="Yamaguchi H."/>
            <person name="Hirooka S."/>
            <person name="Minakuchi Y."/>
            <person name="Miyagishima S."/>
            <person name="Kawachi M."/>
            <person name="Toyoda A."/>
            <person name="Nozaki H."/>
        </authorList>
    </citation>
    <scope>NUCLEOTIDE SEQUENCE [LARGE SCALE GENOMIC DNA]</scope>
    <source>
        <strain evidence="3 4">NIES-4017</strain>
    </source>
</reference>
<evidence type="ECO:0000256" key="1">
    <source>
        <dbReference type="SAM" id="MobiDB-lite"/>
    </source>
</evidence>
<feature type="region of interest" description="Disordered" evidence="1">
    <location>
        <begin position="21"/>
        <end position="55"/>
    </location>
</feature>
<feature type="non-terminal residue" evidence="3">
    <location>
        <position position="830"/>
    </location>
</feature>
<feature type="compositionally biased region" description="Acidic residues" evidence="1">
    <location>
        <begin position="357"/>
        <end position="371"/>
    </location>
</feature>
<keyword evidence="2" id="KW-0812">Transmembrane</keyword>
<feature type="compositionally biased region" description="Low complexity" evidence="1">
    <location>
        <begin position="485"/>
        <end position="494"/>
    </location>
</feature>
<feature type="compositionally biased region" description="Basic and acidic residues" evidence="1">
    <location>
        <begin position="36"/>
        <end position="50"/>
    </location>
</feature>
<feature type="compositionally biased region" description="Low complexity" evidence="1">
    <location>
        <begin position="333"/>
        <end position="342"/>
    </location>
</feature>
<dbReference type="AlphaFoldDB" id="A0AAD3DUN3"/>